<dbReference type="Proteomes" id="UP001461498">
    <property type="component" value="Unassembled WGS sequence"/>
</dbReference>
<feature type="region of interest" description="Disordered" evidence="2">
    <location>
        <begin position="80"/>
        <end position="113"/>
    </location>
</feature>
<keyword evidence="1" id="KW-0539">Nucleus</keyword>
<sequence length="196" mass="22773">MTRTRLKKLLKAEHFKTEADEDEQSLIENVEVDIMPNEALLHAVTHLEEDEEGTVDINEDHHDNTMNVAINPAFAFNYTNMMNTNNTNRNHDNRKPNSTPSTNEPERKRRRHIEDDLKTLRPGEVDDTYHFLISLREPLKSLTLDRQMYVRYKIQELLFNETSESQKNVQNESTEPLETSDIIAVGNIKTEPPDST</sequence>
<feature type="domain" description="BESS" evidence="3">
    <location>
        <begin position="125"/>
        <end position="164"/>
    </location>
</feature>
<keyword evidence="5" id="KW-1185">Reference proteome</keyword>
<evidence type="ECO:0000313" key="4">
    <source>
        <dbReference type="EMBL" id="KAK9499451.1"/>
    </source>
</evidence>
<comment type="subcellular location">
    <subcellularLocation>
        <location evidence="1">Nucleus</location>
    </subcellularLocation>
</comment>
<feature type="compositionally biased region" description="Basic and acidic residues" evidence="2">
    <location>
        <begin position="104"/>
        <end position="113"/>
    </location>
</feature>
<feature type="region of interest" description="Disordered" evidence="2">
    <location>
        <begin position="163"/>
        <end position="196"/>
    </location>
</feature>
<dbReference type="Pfam" id="PF02944">
    <property type="entry name" value="BESS"/>
    <property type="match status" value="1"/>
</dbReference>
<evidence type="ECO:0000259" key="3">
    <source>
        <dbReference type="PROSITE" id="PS51031"/>
    </source>
</evidence>
<protein>
    <recommendedName>
        <fullName evidence="3">BESS domain-containing protein</fullName>
    </recommendedName>
</protein>
<proteinExistence type="predicted"/>
<evidence type="ECO:0000313" key="5">
    <source>
        <dbReference type="Proteomes" id="UP001461498"/>
    </source>
</evidence>
<dbReference type="GO" id="GO:0005634">
    <property type="term" value="C:nucleus"/>
    <property type="evidence" value="ECO:0007669"/>
    <property type="project" value="UniProtKB-SubCell"/>
</dbReference>
<dbReference type="EMBL" id="JAPXFL010000011">
    <property type="protein sequence ID" value="KAK9499451.1"/>
    <property type="molecule type" value="Genomic_DNA"/>
</dbReference>
<dbReference type="AlphaFoldDB" id="A0AAW1CM05"/>
<feature type="compositionally biased region" description="Polar residues" evidence="2">
    <location>
        <begin position="163"/>
        <end position="177"/>
    </location>
</feature>
<organism evidence="4 5">
    <name type="scientific">Rhynocoris fuscipes</name>
    <dbReference type="NCBI Taxonomy" id="488301"/>
    <lineage>
        <taxon>Eukaryota</taxon>
        <taxon>Metazoa</taxon>
        <taxon>Ecdysozoa</taxon>
        <taxon>Arthropoda</taxon>
        <taxon>Hexapoda</taxon>
        <taxon>Insecta</taxon>
        <taxon>Pterygota</taxon>
        <taxon>Neoptera</taxon>
        <taxon>Paraneoptera</taxon>
        <taxon>Hemiptera</taxon>
        <taxon>Heteroptera</taxon>
        <taxon>Panheteroptera</taxon>
        <taxon>Cimicomorpha</taxon>
        <taxon>Reduviidae</taxon>
        <taxon>Harpactorinae</taxon>
        <taxon>Harpactorini</taxon>
        <taxon>Rhynocoris</taxon>
    </lineage>
</organism>
<accession>A0AAW1CM05</accession>
<comment type="caution">
    <text evidence="4">The sequence shown here is derived from an EMBL/GenBank/DDBJ whole genome shotgun (WGS) entry which is preliminary data.</text>
</comment>
<evidence type="ECO:0000256" key="2">
    <source>
        <dbReference type="SAM" id="MobiDB-lite"/>
    </source>
</evidence>
<dbReference type="GO" id="GO:0003677">
    <property type="term" value="F:DNA binding"/>
    <property type="evidence" value="ECO:0007669"/>
    <property type="project" value="InterPro"/>
</dbReference>
<dbReference type="InterPro" id="IPR004210">
    <property type="entry name" value="BESS_motif"/>
</dbReference>
<reference evidence="4 5" key="1">
    <citation type="submission" date="2022-12" db="EMBL/GenBank/DDBJ databases">
        <title>Chromosome-level genome assembly of true bugs.</title>
        <authorList>
            <person name="Ma L."/>
            <person name="Li H."/>
        </authorList>
    </citation>
    <scope>NUCLEOTIDE SEQUENCE [LARGE SCALE GENOMIC DNA]</scope>
    <source>
        <strain evidence="4">Lab_2022b</strain>
    </source>
</reference>
<gene>
    <name evidence="4" type="ORF">O3M35_002483</name>
</gene>
<evidence type="ECO:0000256" key="1">
    <source>
        <dbReference type="PROSITE-ProRule" id="PRU00371"/>
    </source>
</evidence>
<dbReference type="PROSITE" id="PS51031">
    <property type="entry name" value="BESS"/>
    <property type="match status" value="1"/>
</dbReference>
<name>A0AAW1CM05_9HEMI</name>